<dbReference type="Proteomes" id="UP000249619">
    <property type="component" value="Unassembled WGS sequence"/>
</dbReference>
<evidence type="ECO:0000313" key="3">
    <source>
        <dbReference type="Proteomes" id="UP000249619"/>
    </source>
</evidence>
<evidence type="ECO:0000256" key="1">
    <source>
        <dbReference type="SAM" id="MobiDB-lite"/>
    </source>
</evidence>
<comment type="caution">
    <text evidence="2">The sequence shown here is derived from an EMBL/GenBank/DDBJ whole genome shotgun (WGS) entry which is preliminary data.</text>
</comment>
<keyword evidence="3" id="KW-1185">Reference proteome</keyword>
<dbReference type="AlphaFoldDB" id="A0A364MSH5"/>
<evidence type="ECO:0000313" key="2">
    <source>
        <dbReference type="EMBL" id="RAR01902.1"/>
    </source>
</evidence>
<dbReference type="SUPFAM" id="SSF101908">
    <property type="entry name" value="Putative isomerase YbhE"/>
    <property type="match status" value="1"/>
</dbReference>
<dbReference type="EMBL" id="QGDH01000242">
    <property type="protein sequence ID" value="RAR01902.1"/>
    <property type="molecule type" value="Genomic_DNA"/>
</dbReference>
<feature type="compositionally biased region" description="Acidic residues" evidence="1">
    <location>
        <begin position="33"/>
        <end position="49"/>
    </location>
</feature>
<name>A0A364MSH5_STELY</name>
<protein>
    <submittedName>
        <fullName evidence="2">Uncharacterized protein</fullName>
    </submittedName>
</protein>
<sequence length="305" mass="34485">MTRSSDSESSDSESSCKCRIFDEDTSDTSFSSNEDDTFIPDDEEEEDEPSFMPEFSAHEKCAGDITLSAYGRSSYALVLGQRLLKIYDPETRSILESYDLPKRAFWSPTFTSVIVHEDNFFLSISDGSMLSCWKITGGYMFAPSSDTFISGFFLTTLVRSLKPEKLLGASSNWLVYQSTLKSIYKSSRRSLVFLKSDRHISGKPTSLEAFQQEFKHDIVAHAYCSATDLLWVVTGRDQNYNLYKIDPSNRTKEKFKINPEYNLPQATILAVSNQGHVAFEDGDFVIHQPWNPTDIPERIVGVLPT</sequence>
<reference evidence="3" key="1">
    <citation type="submission" date="2018-05" db="EMBL/GenBank/DDBJ databases">
        <title>Draft genome sequence of Stemphylium lycopersici strain CIDEFI 213.</title>
        <authorList>
            <person name="Medina R."/>
            <person name="Franco M.E.E."/>
            <person name="Lucentini C.G."/>
            <person name="Saparrat M.C.N."/>
            <person name="Balatti P.A."/>
        </authorList>
    </citation>
    <scope>NUCLEOTIDE SEQUENCE [LARGE SCALE GENOMIC DNA]</scope>
    <source>
        <strain evidence="3">CIDEFI 213</strain>
    </source>
</reference>
<feature type="region of interest" description="Disordered" evidence="1">
    <location>
        <begin position="1"/>
        <end position="49"/>
    </location>
</feature>
<gene>
    <name evidence="2" type="ORF">DDE83_008762</name>
</gene>
<proteinExistence type="predicted"/>
<accession>A0A364MSH5</accession>
<organism evidence="2 3">
    <name type="scientific">Stemphylium lycopersici</name>
    <name type="common">Tomato gray leaf spot disease fungus</name>
    <name type="synonym">Thyrospora lycopersici</name>
    <dbReference type="NCBI Taxonomy" id="183478"/>
    <lineage>
        <taxon>Eukaryota</taxon>
        <taxon>Fungi</taxon>
        <taxon>Dikarya</taxon>
        <taxon>Ascomycota</taxon>
        <taxon>Pezizomycotina</taxon>
        <taxon>Dothideomycetes</taxon>
        <taxon>Pleosporomycetidae</taxon>
        <taxon>Pleosporales</taxon>
        <taxon>Pleosporineae</taxon>
        <taxon>Pleosporaceae</taxon>
        <taxon>Stemphylium</taxon>
    </lineage>
</organism>